<evidence type="ECO:0000256" key="2">
    <source>
        <dbReference type="ARBA" id="ARBA00022729"/>
    </source>
</evidence>
<feature type="chain" id="PRO_5047169199" description="Porin domain-containing protein" evidence="4">
    <location>
        <begin position="19"/>
        <end position="335"/>
    </location>
</feature>
<gene>
    <name evidence="6" type="ORF">NL53_01760</name>
</gene>
<evidence type="ECO:0000313" key="7">
    <source>
        <dbReference type="Proteomes" id="UP000030520"/>
    </source>
</evidence>
<dbReference type="PANTHER" id="PTHR34501:SF2">
    <property type="entry name" value="OUTER MEMBRANE PORIN F-RELATED"/>
    <property type="match status" value="1"/>
</dbReference>
<organism evidence="6 7">
    <name type="scientific">Vibrio variabilis</name>
    <dbReference type="NCBI Taxonomy" id="990271"/>
    <lineage>
        <taxon>Bacteria</taxon>
        <taxon>Pseudomonadati</taxon>
        <taxon>Pseudomonadota</taxon>
        <taxon>Gammaproteobacteria</taxon>
        <taxon>Vibrionales</taxon>
        <taxon>Vibrionaceae</taxon>
        <taxon>Vibrio</taxon>
    </lineage>
</organism>
<keyword evidence="2 4" id="KW-0732">Signal</keyword>
<feature type="signal peptide" evidence="4">
    <location>
        <begin position="1"/>
        <end position="18"/>
    </location>
</feature>
<evidence type="ECO:0000259" key="5">
    <source>
        <dbReference type="Pfam" id="PF13609"/>
    </source>
</evidence>
<dbReference type="EMBL" id="JRWM01000003">
    <property type="protein sequence ID" value="KHA62033.1"/>
    <property type="molecule type" value="Genomic_DNA"/>
</dbReference>
<proteinExistence type="predicted"/>
<dbReference type="Gene3D" id="2.40.160.10">
    <property type="entry name" value="Porin"/>
    <property type="match status" value="1"/>
</dbReference>
<comment type="subcellular location">
    <subcellularLocation>
        <location evidence="1">Cell outer membrane</location>
        <topology evidence="1">Multi-pass membrane protein</topology>
    </subcellularLocation>
</comment>
<dbReference type="InterPro" id="IPR050298">
    <property type="entry name" value="Gram-neg_bact_OMP"/>
</dbReference>
<dbReference type="CDD" id="cd00342">
    <property type="entry name" value="gram_neg_porins"/>
    <property type="match status" value="1"/>
</dbReference>
<evidence type="ECO:0000256" key="4">
    <source>
        <dbReference type="SAM" id="SignalP"/>
    </source>
</evidence>
<feature type="domain" description="Porin" evidence="5">
    <location>
        <begin position="7"/>
        <end position="311"/>
    </location>
</feature>
<dbReference type="SUPFAM" id="SSF56935">
    <property type="entry name" value="Porins"/>
    <property type="match status" value="1"/>
</dbReference>
<evidence type="ECO:0000256" key="3">
    <source>
        <dbReference type="ARBA" id="ARBA00023136"/>
    </source>
</evidence>
<keyword evidence="3" id="KW-0472">Membrane</keyword>
<evidence type="ECO:0000256" key="1">
    <source>
        <dbReference type="ARBA" id="ARBA00004571"/>
    </source>
</evidence>
<comment type="caution">
    <text evidence="6">The sequence shown here is derived from an EMBL/GenBank/DDBJ whole genome shotgun (WGS) entry which is preliminary data.</text>
</comment>
<name>A0ABR4YEX5_9VIBR</name>
<dbReference type="InterPro" id="IPR033900">
    <property type="entry name" value="Gram_neg_porin_domain"/>
</dbReference>
<reference evidence="6 7" key="1">
    <citation type="submission" date="2014-10" db="EMBL/GenBank/DDBJ databases">
        <title>Genome sequencing of Vibrio variabilis T01.</title>
        <authorList>
            <person name="Chan K.-G."/>
            <person name="Mohamad N.I."/>
        </authorList>
    </citation>
    <scope>NUCLEOTIDE SEQUENCE [LARGE SCALE GENOMIC DNA]</scope>
    <source>
        <strain evidence="6 7">T01</strain>
    </source>
</reference>
<dbReference type="PANTHER" id="PTHR34501">
    <property type="entry name" value="PROTEIN YDDL-RELATED"/>
    <property type="match status" value="1"/>
</dbReference>
<protein>
    <recommendedName>
        <fullName evidence="5">Porin domain-containing protein</fullName>
    </recommendedName>
</protein>
<dbReference type="RefSeq" id="WP_038212208.1">
    <property type="nucleotide sequence ID" value="NZ_JRWM01000003.1"/>
</dbReference>
<evidence type="ECO:0000313" key="6">
    <source>
        <dbReference type="EMBL" id="KHA62033.1"/>
    </source>
</evidence>
<keyword evidence="7" id="KW-1185">Reference proteome</keyword>
<accession>A0ABR4YEX5</accession>
<dbReference type="InterPro" id="IPR023614">
    <property type="entry name" value="Porin_dom_sf"/>
</dbReference>
<dbReference type="Proteomes" id="UP000030520">
    <property type="component" value="Unassembled WGS sequence"/>
</dbReference>
<sequence length="335" mass="35969">MKKTLLAIAILASGTASAAINVHTSENVSVDVSGAVEVQAFQSRFNVKGDEVYNEDVKGRLDDGDLQIDITAPINDDLKGIASTGWKYESNVVENDLLFVGLQSASFGTLTAGRQATIVDGSGISNDIEFGLGLYDSDGDNQSVFLVTSGDEVLKYKFEKDGYWAGISYYQNNDASEKNEENAFDLGAGATFADLTVAAYYQNASAKEAGKKGSQKAYQLDASYKLDALTLGASYSKSDLKFGSDKANLDVAKLTAAYTIEKTTFALGADQGHVKADGQKVKLNNYYANVTYKFTDNVKAYSEVGYLNSDKLEKALKAEGAKLKLGYVVGLEVKF</sequence>
<dbReference type="Pfam" id="PF13609">
    <property type="entry name" value="Porin_4"/>
    <property type="match status" value="1"/>
</dbReference>